<accession>A0AAD3SVY4</accession>
<evidence type="ECO:0000256" key="1">
    <source>
        <dbReference type="SAM" id="MobiDB-lite"/>
    </source>
</evidence>
<feature type="compositionally biased region" description="Polar residues" evidence="1">
    <location>
        <begin position="102"/>
        <end position="119"/>
    </location>
</feature>
<reference evidence="2" key="1">
    <citation type="submission" date="2023-05" db="EMBL/GenBank/DDBJ databases">
        <title>Nepenthes gracilis genome sequencing.</title>
        <authorList>
            <person name="Fukushima K."/>
        </authorList>
    </citation>
    <scope>NUCLEOTIDE SEQUENCE</scope>
    <source>
        <strain evidence="2">SING2019-196</strain>
    </source>
</reference>
<dbReference type="Proteomes" id="UP001279734">
    <property type="component" value="Unassembled WGS sequence"/>
</dbReference>
<protein>
    <submittedName>
        <fullName evidence="2">Uncharacterized protein</fullName>
    </submittedName>
</protein>
<dbReference type="AlphaFoldDB" id="A0AAD3SVY4"/>
<gene>
    <name evidence="2" type="ORF">Nepgr_019485</name>
</gene>
<comment type="caution">
    <text evidence="2">The sequence shown here is derived from an EMBL/GenBank/DDBJ whole genome shotgun (WGS) entry which is preliminary data.</text>
</comment>
<feature type="region of interest" description="Disordered" evidence="1">
    <location>
        <begin position="95"/>
        <end position="143"/>
    </location>
</feature>
<feature type="region of interest" description="Disordered" evidence="1">
    <location>
        <begin position="1"/>
        <end position="76"/>
    </location>
</feature>
<name>A0AAD3SVY4_NEPGR</name>
<evidence type="ECO:0000313" key="3">
    <source>
        <dbReference type="Proteomes" id="UP001279734"/>
    </source>
</evidence>
<dbReference type="EMBL" id="BSYO01000018">
    <property type="protein sequence ID" value="GMH17644.1"/>
    <property type="molecule type" value="Genomic_DNA"/>
</dbReference>
<organism evidence="2 3">
    <name type="scientific">Nepenthes gracilis</name>
    <name type="common">Slender pitcher plant</name>
    <dbReference type="NCBI Taxonomy" id="150966"/>
    <lineage>
        <taxon>Eukaryota</taxon>
        <taxon>Viridiplantae</taxon>
        <taxon>Streptophyta</taxon>
        <taxon>Embryophyta</taxon>
        <taxon>Tracheophyta</taxon>
        <taxon>Spermatophyta</taxon>
        <taxon>Magnoliopsida</taxon>
        <taxon>eudicotyledons</taxon>
        <taxon>Gunneridae</taxon>
        <taxon>Pentapetalae</taxon>
        <taxon>Caryophyllales</taxon>
        <taxon>Nepenthaceae</taxon>
        <taxon>Nepenthes</taxon>
    </lineage>
</organism>
<sequence>MFDGRRTKGITSDGYSEVVGTQPGPQPSSSSHFPTTDTCQSGSVRFTKSRFASSSFQTSDGNQPARALTGHTRGNVVPSEDRAVIYYGRTHKRLKSGAALTPSDQKSAFSSIIGPSNKGSFAVHCDSAQRHHRREQQKADARP</sequence>
<keyword evidence="3" id="KW-1185">Reference proteome</keyword>
<feature type="compositionally biased region" description="Polar residues" evidence="1">
    <location>
        <begin position="35"/>
        <end position="62"/>
    </location>
</feature>
<proteinExistence type="predicted"/>
<evidence type="ECO:0000313" key="2">
    <source>
        <dbReference type="EMBL" id="GMH17644.1"/>
    </source>
</evidence>